<evidence type="ECO:0000256" key="4">
    <source>
        <dbReference type="ARBA" id="ARBA00022723"/>
    </source>
</evidence>
<reference evidence="12 13" key="1">
    <citation type="submission" date="2017-10" db="EMBL/GenBank/DDBJ databases">
        <authorList>
            <consortium name="Urmite Genomes"/>
        </authorList>
    </citation>
    <scope>NUCLEOTIDE SEQUENCE [LARGE SCALE GENOMIC DNA]</scope>
    <source>
        <strain evidence="12 13">FB-527</strain>
    </source>
</reference>
<evidence type="ECO:0000313" key="13">
    <source>
        <dbReference type="Proteomes" id="UP000554965"/>
    </source>
</evidence>
<dbReference type="PANTHER" id="PTHR24093">
    <property type="entry name" value="CATION TRANSPORTING ATPASE"/>
    <property type="match status" value="1"/>
</dbReference>
<dbReference type="EC" id="3.6.3.-" evidence="12"/>
<dbReference type="Pfam" id="PF00122">
    <property type="entry name" value="E1-E2_ATPase"/>
    <property type="match status" value="1"/>
</dbReference>
<name>A0A7Z7IMI4_9MYCO</name>
<dbReference type="InterPro" id="IPR008250">
    <property type="entry name" value="ATPase_P-typ_transduc_dom_A_sf"/>
</dbReference>
<dbReference type="Gene3D" id="2.70.150.10">
    <property type="entry name" value="Calcium-transporting ATPase, cytoplasmic transduction domain A"/>
    <property type="match status" value="1"/>
</dbReference>
<dbReference type="Pfam" id="PF00702">
    <property type="entry name" value="Hydrolase"/>
    <property type="match status" value="1"/>
</dbReference>
<dbReference type="InterPro" id="IPR036412">
    <property type="entry name" value="HAD-like_sf"/>
</dbReference>
<accession>A0A7Z7IMI4</accession>
<dbReference type="InterPro" id="IPR044492">
    <property type="entry name" value="P_typ_ATPase_HD_dom"/>
</dbReference>
<evidence type="ECO:0000256" key="2">
    <source>
        <dbReference type="ARBA" id="ARBA00022475"/>
    </source>
</evidence>
<dbReference type="InterPro" id="IPR006068">
    <property type="entry name" value="ATPase_P-typ_cation-transptr_C"/>
</dbReference>
<dbReference type="Gene3D" id="3.40.50.1000">
    <property type="entry name" value="HAD superfamily/HAD-like"/>
    <property type="match status" value="2"/>
</dbReference>
<dbReference type="PRINTS" id="PR00119">
    <property type="entry name" value="CATATPASE"/>
</dbReference>
<dbReference type="GO" id="GO:0046872">
    <property type="term" value="F:metal ion binding"/>
    <property type="evidence" value="ECO:0007669"/>
    <property type="project" value="UniProtKB-KW"/>
</dbReference>
<feature type="domain" description="Cation-transporting P-type ATPase C-terminal" evidence="11">
    <location>
        <begin position="1276"/>
        <end position="1424"/>
    </location>
</feature>
<dbReference type="PANTHER" id="PTHR24093:SF513">
    <property type="entry name" value="CATION-TRANSPORTING ATPASE I-RELATED"/>
    <property type="match status" value="1"/>
</dbReference>
<dbReference type="SUPFAM" id="SSF81665">
    <property type="entry name" value="Calcium ATPase, transmembrane domain M"/>
    <property type="match status" value="1"/>
</dbReference>
<dbReference type="InterPro" id="IPR023298">
    <property type="entry name" value="ATPase_P-typ_TM_dom_sf"/>
</dbReference>
<keyword evidence="6" id="KW-1278">Translocase</keyword>
<evidence type="ECO:0000256" key="3">
    <source>
        <dbReference type="ARBA" id="ARBA00022692"/>
    </source>
</evidence>
<evidence type="ECO:0000256" key="1">
    <source>
        <dbReference type="ARBA" id="ARBA00004651"/>
    </source>
</evidence>
<dbReference type="EMBL" id="OCTY01000002">
    <property type="protein sequence ID" value="SOJ56359.1"/>
    <property type="molecule type" value="Genomic_DNA"/>
</dbReference>
<evidence type="ECO:0000256" key="7">
    <source>
        <dbReference type="ARBA" id="ARBA00022989"/>
    </source>
</evidence>
<keyword evidence="4" id="KW-0479">Metal-binding</keyword>
<evidence type="ECO:0000256" key="9">
    <source>
        <dbReference type="ARBA" id="ARBA00049360"/>
    </source>
</evidence>
<dbReference type="GO" id="GO:0005524">
    <property type="term" value="F:ATP binding"/>
    <property type="evidence" value="ECO:0007669"/>
    <property type="project" value="InterPro"/>
</dbReference>
<comment type="catalytic activity">
    <reaction evidence="9">
        <text>ATP + H2O = ADP + phosphate + H(+)</text>
        <dbReference type="Rhea" id="RHEA:13065"/>
        <dbReference type="ChEBI" id="CHEBI:15377"/>
        <dbReference type="ChEBI" id="CHEBI:15378"/>
        <dbReference type="ChEBI" id="CHEBI:30616"/>
        <dbReference type="ChEBI" id="CHEBI:43474"/>
        <dbReference type="ChEBI" id="CHEBI:456216"/>
    </reaction>
</comment>
<evidence type="ECO:0000259" key="11">
    <source>
        <dbReference type="Pfam" id="PF00689"/>
    </source>
</evidence>
<keyword evidence="8" id="KW-0472">Membrane</keyword>
<comment type="caution">
    <text evidence="12">The sequence shown here is derived from an EMBL/GenBank/DDBJ whole genome shotgun (WGS) entry which is preliminary data.</text>
</comment>
<dbReference type="SUPFAM" id="SSF56784">
    <property type="entry name" value="HAD-like"/>
    <property type="match status" value="1"/>
</dbReference>
<dbReference type="InterPro" id="IPR059000">
    <property type="entry name" value="ATPase_P-type_domA"/>
</dbReference>
<dbReference type="SFLD" id="SFLDS00003">
    <property type="entry name" value="Haloacid_Dehalogenase"/>
    <property type="match status" value="1"/>
</dbReference>
<evidence type="ECO:0000256" key="5">
    <source>
        <dbReference type="ARBA" id="ARBA00022842"/>
    </source>
</evidence>
<keyword evidence="7" id="KW-1133">Transmembrane helix</keyword>
<keyword evidence="13" id="KW-1185">Reference proteome</keyword>
<dbReference type="SFLD" id="SFLDG00002">
    <property type="entry name" value="C1.7:_P-type_atpase_like"/>
    <property type="match status" value="1"/>
</dbReference>
<sequence length="1492" mass="155461">MVCKTVFEAALEPIVSGLRMVVGGGAAAAAELLGGERPRRRWAGNGRGWIELRVPDESRTADFAAFLEKTIGSTAGVSRTQVNWPLSRLVVDIEESGPTIEQLVQMVTAIERVFAAAIDRSEPCGESEPAKPARLPGIDIPGDGAEVVNRLSLLAAKVASLGLTAALQVARAPRLPRVFAAVTTFAEAQPDVRRVFERSLGRARADALLALGTAVTQSLGHTPSVIAADILLRGLRLIEALAAVDAWNEHEPHLALSAGCEPQPEFSRPRPVPDTAPENYARAATAAGLAGAVALAVSGGAALASEAVIVAAPRALNYARESFATTFCAGLNRKHHTLVLRPDALRHLDGVDVLIVDPEVLVGESLRVTEISGVDGELRTKLWQCAQTDVNAGLLGPGVHTGCSLSPAHELPDLRDLEVVVTRSADPFAEPLIAAARAAELKLLSVDQADPGHLRGTFDELVRVGDDGLDGNVDRAIFTAIRRLQSDGKVVAVVGRELPHAFAAADIALAVWPADRAPAWTADVLMPNLKVACRIVDAIPAAKSAARRGVELAAAGTVLGTLTLLPGVRAAGVRPSIAAAALALIPGYVIARGVAMQPDPAAAADTEWHALDADQAQQQIRLLRPDLANPAAPNAVAARAPKSRVQALAARFVDGGKDVVEAIWHEMQDPLTPILATGALASALIGSPVDGALVAIVLLGSAGMSAAQRLSSDRRLSKMLSAQTPPARISTGPDQFELVETERLTPGTVIEVRAGEVVPADARVLSAIAAEVDESSLTGESLPVTKNPAPTPGRPLAERACMIYEGSTVLSGVCRAVVVAVGDATAAGRAMALAPRRRDEVGLHAQLAAVTAKVLPWTLTGGIGVVATALLRGSGIREAVTSGVYCAVAAVPEGLPLVATLAQREAARRLTERNVLVRSPRSVETLGRVEVVCFDKTGTLSENRLVVTDISAQPGFDEDVILERAALATPVALSEHAPLQATDAAVVNRAGSQPKRDRELPFRAGRAYAAGLDGDRLAVKGGPEVVLSACVEGQDGAVREALLAHVHAMATRGLRVIAVAERTLTEADLAVAEEKGLEPLCGNGLRLLGFLGITDTPRPDARELLLGLAKRDIGVRVITGDHPATARAIARQIGLDVPDDCVITGARWERLSIAERAEVVKDNVIYARMTPEQKVQIVQQISNSGVVTAMVGDGANDAAAIRAAAVGVGVSAHGSDPARGAADVVLTEGRVGSLLDAIEEGHRLWQQAQAAVAMLLGGNAGEVAFNVYGTMVRGVAPLTARQILLVNLLTDVFPTTAVAVSAVRNMRPPSERGINMDDLMQTVAIRGAATTIGASAAWSMATFTRAAPQRAATVGLVGLVTTQLGQTLLESRDPLVIGTVAGTFAAMAALITTPGLSQLVGCVPLGPLAWFEGLAPAVALTVLTAAKPDLLLRTASLIGKRITQYASRADRRLTGVMGSLNTWAQELPGMDKGTVEEWEPASQVEYNLVPAS</sequence>
<dbReference type="Gene3D" id="1.20.1110.10">
    <property type="entry name" value="Calcium-transporting ATPase, transmembrane domain"/>
    <property type="match status" value="2"/>
</dbReference>
<feature type="domain" description="P-type ATPase A" evidence="10">
    <location>
        <begin position="734"/>
        <end position="833"/>
    </location>
</feature>
<dbReference type="Pfam" id="PF00689">
    <property type="entry name" value="Cation_ATPase_C"/>
    <property type="match status" value="1"/>
</dbReference>
<dbReference type="NCBIfam" id="TIGR01494">
    <property type="entry name" value="ATPase_P-type"/>
    <property type="match status" value="2"/>
</dbReference>
<dbReference type="InterPro" id="IPR023299">
    <property type="entry name" value="ATPase_P-typ_cyto_dom_N"/>
</dbReference>
<dbReference type="SUPFAM" id="SSF81653">
    <property type="entry name" value="Calcium ATPase, transduction domain A"/>
    <property type="match status" value="1"/>
</dbReference>
<keyword evidence="12" id="KW-0378">Hydrolase</keyword>
<comment type="subcellular location">
    <subcellularLocation>
        <location evidence="1">Cell membrane</location>
        <topology evidence="1">Multi-pass membrane protein</topology>
    </subcellularLocation>
</comment>
<dbReference type="GO" id="GO:0016887">
    <property type="term" value="F:ATP hydrolysis activity"/>
    <property type="evidence" value="ECO:0007669"/>
    <property type="project" value="InterPro"/>
</dbReference>
<dbReference type="InterPro" id="IPR001757">
    <property type="entry name" value="P_typ_ATPase"/>
</dbReference>
<dbReference type="RefSeq" id="WP_186243985.1">
    <property type="nucleotide sequence ID" value="NZ_OCTY01000002.1"/>
</dbReference>
<dbReference type="Proteomes" id="UP000554965">
    <property type="component" value="Unassembled WGS sequence"/>
</dbReference>
<evidence type="ECO:0000256" key="6">
    <source>
        <dbReference type="ARBA" id="ARBA00022967"/>
    </source>
</evidence>
<dbReference type="Gene3D" id="3.40.1110.10">
    <property type="entry name" value="Calcium-transporting ATPase, cytoplasmic domain N"/>
    <property type="match status" value="2"/>
</dbReference>
<proteinExistence type="predicted"/>
<keyword evidence="3" id="KW-0812">Transmembrane</keyword>
<dbReference type="GO" id="GO:0005886">
    <property type="term" value="C:plasma membrane"/>
    <property type="evidence" value="ECO:0007669"/>
    <property type="project" value="UniProtKB-SubCell"/>
</dbReference>
<protein>
    <submittedName>
        <fullName evidence="12">Putative cation-transporting ATPase I</fullName>
        <ecNumber evidence="12">3.6.3.-</ecNumber>
    </submittedName>
</protein>
<evidence type="ECO:0000256" key="8">
    <source>
        <dbReference type="ARBA" id="ARBA00023136"/>
    </source>
</evidence>
<dbReference type="SFLD" id="SFLDF00027">
    <property type="entry name" value="p-type_atpase"/>
    <property type="match status" value="1"/>
</dbReference>
<gene>
    <name evidence="12" type="primary">ctpI_3</name>
    <name evidence="12" type="ORF">MSIMFB_03836</name>
</gene>
<evidence type="ECO:0000313" key="12">
    <source>
        <dbReference type="EMBL" id="SOJ56359.1"/>
    </source>
</evidence>
<dbReference type="InterPro" id="IPR023214">
    <property type="entry name" value="HAD_sf"/>
</dbReference>
<organism evidence="12 13">
    <name type="scientific">Mycobacterium simulans</name>
    <dbReference type="NCBI Taxonomy" id="627089"/>
    <lineage>
        <taxon>Bacteria</taxon>
        <taxon>Bacillati</taxon>
        <taxon>Actinomycetota</taxon>
        <taxon>Actinomycetes</taxon>
        <taxon>Mycobacteriales</taxon>
        <taxon>Mycobacteriaceae</taxon>
        <taxon>Mycobacterium</taxon>
    </lineage>
</organism>
<keyword evidence="5" id="KW-0460">Magnesium</keyword>
<keyword evidence="2" id="KW-1003">Cell membrane</keyword>
<dbReference type="PRINTS" id="PR00120">
    <property type="entry name" value="HATPASE"/>
</dbReference>
<evidence type="ECO:0000259" key="10">
    <source>
        <dbReference type="Pfam" id="PF00122"/>
    </source>
</evidence>
<dbReference type="GO" id="GO:0005388">
    <property type="term" value="F:P-type calcium transporter activity"/>
    <property type="evidence" value="ECO:0007669"/>
    <property type="project" value="TreeGrafter"/>
</dbReference>